<feature type="domain" description="CHAT" evidence="1">
    <location>
        <begin position="1056"/>
        <end position="1364"/>
    </location>
</feature>
<gene>
    <name evidence="2" type="ORF">FEQUK3_LOCUS11996</name>
</gene>
<comment type="caution">
    <text evidence="2">The sequence shown here is derived from an EMBL/GenBank/DDBJ whole genome shotgun (WGS) entry which is preliminary data.</text>
</comment>
<evidence type="ECO:0000313" key="2">
    <source>
        <dbReference type="EMBL" id="CAG7566273.1"/>
    </source>
</evidence>
<dbReference type="InterPro" id="IPR024983">
    <property type="entry name" value="CHAT_dom"/>
</dbReference>
<accession>A0A8J2NHU1</accession>
<organism evidence="2 3">
    <name type="scientific">Fusarium equiseti</name>
    <name type="common">Fusarium scirpi</name>
    <dbReference type="NCBI Taxonomy" id="61235"/>
    <lineage>
        <taxon>Eukaryota</taxon>
        <taxon>Fungi</taxon>
        <taxon>Dikarya</taxon>
        <taxon>Ascomycota</taxon>
        <taxon>Pezizomycotina</taxon>
        <taxon>Sordariomycetes</taxon>
        <taxon>Hypocreomycetidae</taxon>
        <taxon>Hypocreales</taxon>
        <taxon>Nectriaceae</taxon>
        <taxon>Fusarium</taxon>
        <taxon>Fusarium incarnatum-equiseti species complex</taxon>
    </lineage>
</organism>
<evidence type="ECO:0000259" key="1">
    <source>
        <dbReference type="Pfam" id="PF12770"/>
    </source>
</evidence>
<sequence length="1366" mass="151949">MADLEESIAQSRAILQQTTANHPERWRRLQHLSVWLFNRFSQTKTLSDLEEAIHLSRQSLEVAGKDHPKRAPLICHLALLLNGRYEATSVTRNLDEVIELSREASGTSENDVTNQLTALSILANALHQRYRVKGNGSDLDGAIQAHQRALNATGDRDPRLPVLLCNMAISLNDKFLETNDMTDLESLSVVTQQAVACASEETRGKSKNLHACSLKNKFHLTDDLDDLEKAIEMIKSAIEVTPKDDIELPVYLNNLGVMLGLRSEKRGDLADAEEAVRRSQQAVDMTPKDDLELSKRLQDLGYWQAHRDSLLERESGARQALLGLFKVDLDMIATLQSLDDEELRAFVELNDGDDPSDEEIELSIYSSYLLWQRLHTIDDLHAAICRLQIWINSTPADQEDRHRRFEIFNALVVEEIRLSFKEADISARGDIFVWLDDLYEKFSSKDDIDTASSAATSELQKIGLHEVMRDNKHLSMAFNQEALSLDDTLNDIGNSSDFEKVFRYHALSLESAPKGSTQRLGATYNVALKLARQGETTGTLAYIDAAIEFHTIVTQQSSPEDPFYCLYLQALGSAFRLRFELTGSLDDLNKSVDACSKAVESSSAGHRGRPACLGALSNAFGRRFQILVSLEDIKSAVYYGRASAQVSDKGAYMAWTNLSSWLADLSERSGSSEDLQEAVSAAHKAIDLCPAAATERHQPYANLGRCHLFRFQRKGELGALDEGIEATSKAIELAPEASPQREYWLSNLGIMYLKRFEESPSTEDIDKATETLKFALKTASYTSRHWTSLCYNLGQCYRLRSDSTEDQDAALTSYTDAFNNDMGRPLERILSAQRASDIMILRKDWKQAHFLLKSAIKLLGLVSPRALANVDKQHVLRQFSGLASTAAAVCLNVGSEPVEALQLLEAGRGIITTQLLDMRSDVTNLEEQYPDLAARFIALRSLLGAPNDHSMSMDHAGPPNSTTSLHLKAETELSQLLADIRSKPNFQQFLLPPSQDELASVAKTGHVAVVNLSSVRSDAFIISSSGVALVRLDKLHMVDVEHWVSHITKSSKTGQMLQWLWDTICCPILNAIGLQSPPTDDERPRLWWVPTGLLSRFPLHAAGYHELRSGMTVLDTVMSSYASSVRPSCHRRKEMTHTLQKDRVLVVSMQNTPGVAGGTLPFVANEIETLTILWSKGKAKLELLNLPPHKSEVLRHLSGCKVFHFAGHGSSNASEPSKSCLLLEDWQTDPLTVGDLRDHSFQDNSPFLGYLSACSTSANKVDDLLDEGIHLVGALQLAGFRNVIGTLWQVSDLRCVDVARVFYETIEEEGFTDMAVCRGLNRALIQVRDLEISESKFARDVILVSEDADDDSSNWHWVPFVHHGSL</sequence>
<protein>
    <recommendedName>
        <fullName evidence="1">CHAT domain-containing protein</fullName>
    </recommendedName>
</protein>
<proteinExistence type="predicted"/>
<name>A0A8J2NHU1_FUSEQ</name>
<dbReference type="Pfam" id="PF12770">
    <property type="entry name" value="CHAT"/>
    <property type="match status" value="1"/>
</dbReference>
<dbReference type="Proteomes" id="UP000693738">
    <property type="component" value="Unassembled WGS sequence"/>
</dbReference>
<dbReference type="EMBL" id="CAJSTJ010000200">
    <property type="protein sequence ID" value="CAG7566273.1"/>
    <property type="molecule type" value="Genomic_DNA"/>
</dbReference>
<evidence type="ECO:0000313" key="3">
    <source>
        <dbReference type="Proteomes" id="UP000693738"/>
    </source>
</evidence>
<reference evidence="2" key="1">
    <citation type="submission" date="2021-05" db="EMBL/GenBank/DDBJ databases">
        <authorList>
            <person name="Khan N."/>
        </authorList>
    </citation>
    <scope>NUCLEOTIDE SEQUENCE</scope>
</reference>